<dbReference type="KEGG" id="uam:UABAM_00857"/>
<gene>
    <name evidence="1" type="ORF">UABAM_00857</name>
</gene>
<dbReference type="AlphaFoldDB" id="A0A5S9IIV6"/>
<dbReference type="PROSITE" id="PS51257">
    <property type="entry name" value="PROKAR_LIPOPROTEIN"/>
    <property type="match status" value="1"/>
</dbReference>
<evidence type="ECO:0008006" key="3">
    <source>
        <dbReference type="Google" id="ProtNLM"/>
    </source>
</evidence>
<protein>
    <recommendedName>
        <fullName evidence="3">Lipoprotein</fullName>
    </recommendedName>
</protein>
<evidence type="ECO:0000313" key="2">
    <source>
        <dbReference type="Proteomes" id="UP000326354"/>
    </source>
</evidence>
<dbReference type="EMBL" id="AP019860">
    <property type="protein sequence ID" value="BBM82514.1"/>
    <property type="molecule type" value="Genomic_DNA"/>
</dbReference>
<reference evidence="1 2" key="1">
    <citation type="submission" date="2019-08" db="EMBL/GenBank/DDBJ databases">
        <title>Complete genome sequence of Candidatus Uab amorphum.</title>
        <authorList>
            <person name="Shiratori T."/>
            <person name="Suzuki S."/>
            <person name="Kakizawa Y."/>
            <person name="Ishida K."/>
        </authorList>
    </citation>
    <scope>NUCLEOTIDE SEQUENCE [LARGE SCALE GENOMIC DNA]</scope>
    <source>
        <strain evidence="1 2">SRT547</strain>
    </source>
</reference>
<dbReference type="Proteomes" id="UP000326354">
    <property type="component" value="Chromosome"/>
</dbReference>
<accession>A0A5S9IIV6</accession>
<organism evidence="1 2">
    <name type="scientific">Uabimicrobium amorphum</name>
    <dbReference type="NCBI Taxonomy" id="2596890"/>
    <lineage>
        <taxon>Bacteria</taxon>
        <taxon>Pseudomonadati</taxon>
        <taxon>Planctomycetota</taxon>
        <taxon>Candidatus Uabimicrobiia</taxon>
        <taxon>Candidatus Uabimicrobiales</taxon>
        <taxon>Candidatus Uabimicrobiaceae</taxon>
        <taxon>Candidatus Uabimicrobium</taxon>
    </lineage>
</organism>
<keyword evidence="2" id="KW-1185">Reference proteome</keyword>
<evidence type="ECO:0000313" key="1">
    <source>
        <dbReference type="EMBL" id="BBM82514.1"/>
    </source>
</evidence>
<name>A0A5S9IIV6_UABAM</name>
<dbReference type="RefSeq" id="WP_151966754.1">
    <property type="nucleotide sequence ID" value="NZ_AP019860.1"/>
</dbReference>
<proteinExistence type="predicted"/>
<sequence length="264" mass="29915">MFRKFSICLIVLLSILLTGCLKQFYSLKFNADLSGTYAIRTKIDLAKIAGFAYSYLEKADKRKLRGATPEQFKQIFMLQSKQAKLDQEKQNIMKALPEGVQLVEMKNRVQGETMVVDMKFEFNSVEALVKMNDLDISATELAKKYIAQMGGGAGRIPGGMGGKQGLEFKLDIERKGDYLIVQQQEGEGQPYPRDQLRMMEGVAPGLTQAFEESFAQLSLRLPKGYKSIKSNAQKVKKAKHYWKKSYLPKEGSKNERVYAKLKKK</sequence>